<keyword evidence="1" id="KW-1133">Transmembrane helix</keyword>
<name>A0A917SDE8_9ACTN</name>
<reference evidence="2" key="1">
    <citation type="journal article" date="2014" name="Int. J. Syst. Evol. Microbiol.">
        <title>Complete genome sequence of Corynebacterium casei LMG S-19264T (=DSM 44701T), isolated from a smear-ripened cheese.</title>
        <authorList>
            <consortium name="US DOE Joint Genome Institute (JGI-PGF)"/>
            <person name="Walter F."/>
            <person name="Albersmeier A."/>
            <person name="Kalinowski J."/>
            <person name="Ruckert C."/>
        </authorList>
    </citation>
    <scope>NUCLEOTIDE SEQUENCE</scope>
    <source>
        <strain evidence="2">CGMCC 4.7306</strain>
    </source>
</reference>
<proteinExistence type="predicted"/>
<dbReference type="AlphaFoldDB" id="A0A917SDE8"/>
<sequence>MTALAMLWTDIRILLVDTTRIWWRLLPKILTIYVLGWLGYEVCFKLAEIAGDLTAWLSLVIFAIAFVSRLAALVLILRMVGNALGVRHLIPKEEQEDDDRDAGVTRLLALTLLPFLGIYTAFGLIQDASSQLVIESDFRSGGIWGNQGILGQIRLNGADVPARRYVLVLAIIVGTYILRRGLDLVHERTGFRPLGIVVAFIEAFFVLVTITFGYDLLARIPLWLKDRQFMVWISDVRHAVGNLIALTGINPDVFFAGIGSFISNQVWPVITSGLTQPIFWLAIAALVYGSSVISVAELWRRGRPLASRVRLARRALERAARQEAAGGQQHGGEHHETTGARLVAEIREAFFGDIDDKYLPTLHSLRLVLRAGFTFLGAYVVVYSAQAVGSSIWSWALNQTIGGHPMTFWMVFLPAQDFVTSLPFEPWRLCLLAVALRRCLMIFRLRAESRGTANLEVGAVEAAREVAAADLGSRGTPVPETAGVR</sequence>
<evidence type="ECO:0000313" key="3">
    <source>
        <dbReference type="Proteomes" id="UP000613840"/>
    </source>
</evidence>
<dbReference type="RefSeq" id="WP_188896333.1">
    <property type="nucleotide sequence ID" value="NZ_BMMZ01000008.1"/>
</dbReference>
<keyword evidence="3" id="KW-1185">Reference proteome</keyword>
<evidence type="ECO:0000313" key="2">
    <source>
        <dbReference type="EMBL" id="GGL70673.1"/>
    </source>
</evidence>
<dbReference type="Proteomes" id="UP000613840">
    <property type="component" value="Unassembled WGS sequence"/>
</dbReference>
<evidence type="ECO:0000256" key="1">
    <source>
        <dbReference type="SAM" id="Phobius"/>
    </source>
</evidence>
<feature type="transmembrane region" description="Helical" evidence="1">
    <location>
        <begin position="194"/>
        <end position="214"/>
    </location>
</feature>
<feature type="transmembrane region" description="Helical" evidence="1">
    <location>
        <begin position="278"/>
        <end position="299"/>
    </location>
</feature>
<accession>A0A917SDE8</accession>
<reference evidence="2" key="2">
    <citation type="submission" date="2020-09" db="EMBL/GenBank/DDBJ databases">
        <authorList>
            <person name="Sun Q."/>
            <person name="Zhou Y."/>
        </authorList>
    </citation>
    <scope>NUCLEOTIDE SEQUENCE</scope>
    <source>
        <strain evidence="2">CGMCC 4.7306</strain>
    </source>
</reference>
<gene>
    <name evidence="2" type="ORF">GCM10011575_31460</name>
</gene>
<feature type="transmembrane region" description="Helical" evidence="1">
    <location>
        <begin position="21"/>
        <end position="40"/>
    </location>
</feature>
<dbReference type="EMBL" id="BMMZ01000008">
    <property type="protein sequence ID" value="GGL70673.1"/>
    <property type="molecule type" value="Genomic_DNA"/>
</dbReference>
<organism evidence="2 3">
    <name type="scientific">Microlunatus endophyticus</name>
    <dbReference type="NCBI Taxonomy" id="1716077"/>
    <lineage>
        <taxon>Bacteria</taxon>
        <taxon>Bacillati</taxon>
        <taxon>Actinomycetota</taxon>
        <taxon>Actinomycetes</taxon>
        <taxon>Propionibacteriales</taxon>
        <taxon>Propionibacteriaceae</taxon>
        <taxon>Microlunatus</taxon>
    </lineage>
</organism>
<feature type="transmembrane region" description="Helical" evidence="1">
    <location>
        <begin position="55"/>
        <end position="77"/>
    </location>
</feature>
<comment type="caution">
    <text evidence="2">The sequence shown here is derived from an EMBL/GenBank/DDBJ whole genome shotgun (WGS) entry which is preliminary data.</text>
</comment>
<keyword evidence="1" id="KW-0812">Transmembrane</keyword>
<keyword evidence="1" id="KW-0472">Membrane</keyword>
<feature type="transmembrane region" description="Helical" evidence="1">
    <location>
        <begin position="165"/>
        <end position="182"/>
    </location>
</feature>
<protein>
    <submittedName>
        <fullName evidence="2">Uncharacterized protein</fullName>
    </submittedName>
</protein>